<gene>
    <name evidence="1" type="ORF">ACH49W_00580</name>
</gene>
<sequence>MFGPFIPAAAMGCLGGIVALGTVAGQLLVTAPVAVSAAAPVPHDDQHSVPEEVTSAAVARARSRVTTSTAEAATR</sequence>
<evidence type="ECO:0000313" key="1">
    <source>
        <dbReference type="EMBL" id="MFI2471849.1"/>
    </source>
</evidence>
<keyword evidence="2" id="KW-1185">Reference proteome</keyword>
<evidence type="ECO:0000313" key="2">
    <source>
        <dbReference type="Proteomes" id="UP001611415"/>
    </source>
</evidence>
<reference evidence="1 2" key="1">
    <citation type="submission" date="2024-10" db="EMBL/GenBank/DDBJ databases">
        <title>The Natural Products Discovery Center: Release of the First 8490 Sequenced Strains for Exploring Actinobacteria Biosynthetic Diversity.</title>
        <authorList>
            <person name="Kalkreuter E."/>
            <person name="Kautsar S.A."/>
            <person name="Yang D."/>
            <person name="Bader C.D."/>
            <person name="Teijaro C.N."/>
            <person name="Fluegel L."/>
            <person name="Davis C.M."/>
            <person name="Simpson J.R."/>
            <person name="Lauterbach L."/>
            <person name="Steele A.D."/>
            <person name="Gui C."/>
            <person name="Meng S."/>
            <person name="Li G."/>
            <person name="Viehrig K."/>
            <person name="Ye F."/>
            <person name="Su P."/>
            <person name="Kiefer A.F."/>
            <person name="Nichols A."/>
            <person name="Cepeda A.J."/>
            <person name="Yan W."/>
            <person name="Fan B."/>
            <person name="Jiang Y."/>
            <person name="Adhikari A."/>
            <person name="Zheng C.-J."/>
            <person name="Schuster L."/>
            <person name="Cowan T.M."/>
            <person name="Smanski M.J."/>
            <person name="Chevrette M.G."/>
            <person name="De Carvalho L.P.S."/>
            <person name="Shen B."/>
        </authorList>
    </citation>
    <scope>NUCLEOTIDE SEQUENCE [LARGE SCALE GENOMIC DNA]</scope>
    <source>
        <strain evidence="1 2">NPDC019275</strain>
    </source>
</reference>
<dbReference type="RefSeq" id="WP_397090843.1">
    <property type="nucleotide sequence ID" value="NZ_JBIRYO010000001.1"/>
</dbReference>
<comment type="caution">
    <text evidence="1">The sequence shown here is derived from an EMBL/GenBank/DDBJ whole genome shotgun (WGS) entry which is preliminary data.</text>
</comment>
<dbReference type="Proteomes" id="UP001611415">
    <property type="component" value="Unassembled WGS sequence"/>
</dbReference>
<accession>A0ABW7WRL5</accession>
<organism evidence="1 2">
    <name type="scientific">Nocardia xishanensis</name>
    <dbReference type="NCBI Taxonomy" id="238964"/>
    <lineage>
        <taxon>Bacteria</taxon>
        <taxon>Bacillati</taxon>
        <taxon>Actinomycetota</taxon>
        <taxon>Actinomycetes</taxon>
        <taxon>Mycobacteriales</taxon>
        <taxon>Nocardiaceae</taxon>
        <taxon>Nocardia</taxon>
    </lineage>
</organism>
<name>A0ABW7WRL5_9NOCA</name>
<protein>
    <submittedName>
        <fullName evidence="1">Uncharacterized protein</fullName>
    </submittedName>
</protein>
<dbReference type="EMBL" id="JBIRYO010000001">
    <property type="protein sequence ID" value="MFI2471849.1"/>
    <property type="molecule type" value="Genomic_DNA"/>
</dbReference>
<proteinExistence type="predicted"/>